<evidence type="ECO:0000313" key="2">
    <source>
        <dbReference type="Proteomes" id="UP000606653"/>
    </source>
</evidence>
<dbReference type="Proteomes" id="UP000606653">
    <property type="component" value="Unassembled WGS sequence"/>
</dbReference>
<protein>
    <submittedName>
        <fullName evidence="1">Uncharacterized protein</fullName>
    </submittedName>
</protein>
<comment type="caution">
    <text evidence="1">The sequence shown here is derived from an EMBL/GenBank/DDBJ whole genome shotgun (WGS) entry which is preliminary data.</text>
</comment>
<gene>
    <name evidence="1" type="ORF">GCM10010969_37880</name>
</gene>
<reference evidence="2" key="1">
    <citation type="journal article" date="2019" name="Int. J. Syst. Evol. Microbiol.">
        <title>The Global Catalogue of Microorganisms (GCM) 10K type strain sequencing project: providing services to taxonomists for standard genome sequencing and annotation.</title>
        <authorList>
            <consortium name="The Broad Institute Genomics Platform"/>
            <consortium name="The Broad Institute Genome Sequencing Center for Infectious Disease"/>
            <person name="Wu L."/>
            <person name="Ma J."/>
        </authorList>
    </citation>
    <scope>NUCLEOTIDE SEQUENCE [LARGE SCALE GENOMIC DNA]</scope>
    <source>
        <strain evidence="2">CGMCC 1.6964</strain>
    </source>
</reference>
<sequence>MKISKGRRVLITLAATTLIFAGIVWSSKTEVLGGVVRVTEVRGQQIVVEDQSGTSQVLQLPIDMNKLITQDQEYVVHYNKKRWGEPELTNIEPHPSLDIES</sequence>
<accession>A0ABQ2LAD5</accession>
<proteinExistence type="predicted"/>
<dbReference type="RefSeq" id="WP_018978888.1">
    <property type="nucleotide sequence ID" value="NZ_BMLN01000015.1"/>
</dbReference>
<dbReference type="EMBL" id="BMLN01000015">
    <property type="protein sequence ID" value="GGO08416.1"/>
    <property type="molecule type" value="Genomic_DNA"/>
</dbReference>
<name>A0ABQ2LAD5_9BACL</name>
<organism evidence="1 2">
    <name type="scientific">Saccharibacillus kuerlensis</name>
    <dbReference type="NCBI Taxonomy" id="459527"/>
    <lineage>
        <taxon>Bacteria</taxon>
        <taxon>Bacillati</taxon>
        <taxon>Bacillota</taxon>
        <taxon>Bacilli</taxon>
        <taxon>Bacillales</taxon>
        <taxon>Paenibacillaceae</taxon>
        <taxon>Saccharibacillus</taxon>
    </lineage>
</organism>
<keyword evidence="2" id="KW-1185">Reference proteome</keyword>
<evidence type="ECO:0000313" key="1">
    <source>
        <dbReference type="EMBL" id="GGO08416.1"/>
    </source>
</evidence>